<comment type="caution">
    <text evidence="3">The sequence shown here is derived from an EMBL/GenBank/DDBJ whole genome shotgun (WGS) entry which is preliminary data.</text>
</comment>
<feature type="domain" description="DUF3592" evidence="2">
    <location>
        <begin position="39"/>
        <end position="107"/>
    </location>
</feature>
<gene>
    <name evidence="3" type="ORF">DC487_16875</name>
</gene>
<evidence type="ECO:0000256" key="1">
    <source>
        <dbReference type="SAM" id="Phobius"/>
    </source>
</evidence>
<feature type="transmembrane region" description="Helical" evidence="1">
    <location>
        <begin position="106"/>
        <end position="135"/>
    </location>
</feature>
<dbReference type="Proteomes" id="UP000245627">
    <property type="component" value="Unassembled WGS sequence"/>
</dbReference>
<dbReference type="Pfam" id="PF12158">
    <property type="entry name" value="DUF3592"/>
    <property type="match status" value="1"/>
</dbReference>
<evidence type="ECO:0000313" key="3">
    <source>
        <dbReference type="EMBL" id="PVH23903.1"/>
    </source>
</evidence>
<sequence length="140" mass="15689">MKMAVMIHGILALLGVVLLALGIKLFISSREFVAKGIKTTATVIDNVGIESDDNKSVMYSPMLEYQVAGETKKYMPNMRANPPSYDIGEQVQIVYRPNNHQDVRILSYWGVYLGTIILLIFSLPILIIGAGYFLFKWGFI</sequence>
<keyword evidence="4" id="KW-1185">Reference proteome</keyword>
<keyword evidence="1" id="KW-0812">Transmembrane</keyword>
<dbReference type="AlphaFoldDB" id="A0A2T8HES0"/>
<organism evidence="3 4">
    <name type="scientific">Sphingobacterium corticibacter</name>
    <dbReference type="NCBI Taxonomy" id="2171749"/>
    <lineage>
        <taxon>Bacteria</taxon>
        <taxon>Pseudomonadati</taxon>
        <taxon>Bacteroidota</taxon>
        <taxon>Sphingobacteriia</taxon>
        <taxon>Sphingobacteriales</taxon>
        <taxon>Sphingobacteriaceae</taxon>
        <taxon>Sphingobacterium</taxon>
    </lineage>
</organism>
<evidence type="ECO:0000259" key="2">
    <source>
        <dbReference type="Pfam" id="PF12158"/>
    </source>
</evidence>
<feature type="transmembrane region" description="Helical" evidence="1">
    <location>
        <begin position="6"/>
        <end position="27"/>
    </location>
</feature>
<dbReference type="InterPro" id="IPR021994">
    <property type="entry name" value="DUF3592"/>
</dbReference>
<dbReference type="EMBL" id="QDKG01000009">
    <property type="protein sequence ID" value="PVH23903.1"/>
    <property type="molecule type" value="Genomic_DNA"/>
</dbReference>
<protein>
    <recommendedName>
        <fullName evidence="2">DUF3592 domain-containing protein</fullName>
    </recommendedName>
</protein>
<dbReference type="OrthoDB" id="954824at2"/>
<reference evidence="3 4" key="1">
    <citation type="submission" date="2018-04" db="EMBL/GenBank/DDBJ databases">
        <title>Sphingobacterium cortibacter sp. nov.</title>
        <authorList>
            <person name="Li Y."/>
        </authorList>
    </citation>
    <scope>NUCLEOTIDE SEQUENCE [LARGE SCALE GENOMIC DNA]</scope>
    <source>
        <strain evidence="3 4">2c-3</strain>
    </source>
</reference>
<name>A0A2T8HES0_9SPHI</name>
<evidence type="ECO:0000313" key="4">
    <source>
        <dbReference type="Proteomes" id="UP000245627"/>
    </source>
</evidence>
<keyword evidence="1" id="KW-1133">Transmembrane helix</keyword>
<proteinExistence type="predicted"/>
<accession>A0A2T8HES0</accession>
<keyword evidence="1" id="KW-0472">Membrane</keyword>